<feature type="binding site" evidence="5">
    <location>
        <begin position="166"/>
        <end position="169"/>
    </location>
    <ligand>
        <name>NADP(+)</name>
        <dbReference type="ChEBI" id="CHEBI:58349"/>
    </ligand>
</feature>
<dbReference type="InterPro" id="IPR028614">
    <property type="entry name" value="GDP_fucose/colitose_synth"/>
</dbReference>
<feature type="binding site" evidence="5">
    <location>
        <position position="190"/>
    </location>
    <ligand>
        <name>substrate</name>
    </ligand>
</feature>
<evidence type="ECO:0000256" key="2">
    <source>
        <dbReference type="ARBA" id="ARBA00022857"/>
    </source>
</evidence>
<dbReference type="SUPFAM" id="SSF51735">
    <property type="entry name" value="NAD(P)-binding Rossmann-fold domains"/>
    <property type="match status" value="1"/>
</dbReference>
<dbReference type="KEGG" id="wna:KA717_05395"/>
<dbReference type="AlphaFoldDB" id="A0A977PZ68"/>
<sequence>MTTLSNKRIVVTGGAGFLGKQVVDQLCQAGAEPEKITVPRSRDQDLRRWENCQAVVKEQDIIIHLAAHVGGIGLNREKPAELFYDNLMMGTQIIHAAQEAGVEKFVCVGTICAYPKFTPVPFKEEDLWNGYPEETNAPYGIAKKALLVQLESYRLQYGFNGIYLLPVNLYGPEDNFDPRSSHVIPALIRKVYEAQQRGDKTLAVWGDGSPTREFLYSTDAARGIVMGTQFYDQSDPINLGTNYEISIKDLVELICELMNFEGEIVWETDQPNGQPRRCLDTSKAKAAFEFTAQIDLRQGLKNTIDWYKNHAS</sequence>
<comment type="catalytic activity">
    <reaction evidence="5">
        <text>GDP-beta-L-fucose + NADP(+) = GDP-4-dehydro-alpha-D-rhamnose + NADPH + H(+)</text>
        <dbReference type="Rhea" id="RHEA:18885"/>
        <dbReference type="ChEBI" id="CHEBI:15378"/>
        <dbReference type="ChEBI" id="CHEBI:57273"/>
        <dbReference type="ChEBI" id="CHEBI:57783"/>
        <dbReference type="ChEBI" id="CHEBI:57964"/>
        <dbReference type="ChEBI" id="CHEBI:58349"/>
        <dbReference type="EC" id="1.1.1.271"/>
    </reaction>
</comment>
<comment type="similarity">
    <text evidence="1 5">Belongs to the NAD(P)-dependent epimerase/dehydratase family. Fucose synthase subfamily.</text>
</comment>
<keyword evidence="2 5" id="KW-0521">NADP</keyword>
<evidence type="ECO:0000313" key="7">
    <source>
        <dbReference type="EMBL" id="UXE64557.1"/>
    </source>
</evidence>
<dbReference type="GO" id="GO:0070401">
    <property type="term" value="F:NADP+ binding"/>
    <property type="evidence" value="ECO:0007669"/>
    <property type="project" value="UniProtKB-UniRule"/>
</dbReference>
<dbReference type="Gene3D" id="3.90.25.10">
    <property type="entry name" value="UDP-galactose 4-epimerase, domain 1"/>
    <property type="match status" value="1"/>
</dbReference>
<accession>A0A977PZ68</accession>
<feature type="site" description="Important for catalytic activity" evidence="5">
    <location>
        <position position="112"/>
    </location>
</feature>
<evidence type="ECO:0000256" key="4">
    <source>
        <dbReference type="ARBA" id="ARBA00023235"/>
    </source>
</evidence>
<proteinExistence type="inferred from homology"/>
<dbReference type="EMBL" id="CP073041">
    <property type="protein sequence ID" value="UXE64557.1"/>
    <property type="molecule type" value="Genomic_DNA"/>
</dbReference>
<comment type="function">
    <text evidence="5">Catalyzes the two-step NADP-dependent conversion of GDP-4-dehydro-6-deoxy-D-mannose to GDP-fucose, involving an epimerase and a reductase reaction.</text>
</comment>
<dbReference type="Proteomes" id="UP001065613">
    <property type="component" value="Chromosome"/>
</dbReference>
<dbReference type="EC" id="1.1.1.271" evidence="5"/>
<protein>
    <recommendedName>
        <fullName evidence="5">GDP-L-fucose synthase</fullName>
        <ecNumber evidence="5">1.1.1.271</ecNumber>
    </recommendedName>
    <alternativeName>
        <fullName evidence="5">GDP-4-keto-6-deoxy-D-mannose-3,5-epimerase-4-reductase</fullName>
    </alternativeName>
</protein>
<feature type="domain" description="NAD-dependent epimerase/dehydratase" evidence="6">
    <location>
        <begin position="9"/>
        <end position="240"/>
    </location>
</feature>
<dbReference type="PANTHER" id="PTHR43238:SF1">
    <property type="entry name" value="GDP-L-FUCOSE SYNTHASE"/>
    <property type="match status" value="1"/>
</dbReference>
<keyword evidence="3 5" id="KW-0560">Oxidoreductase</keyword>
<dbReference type="Pfam" id="PF01370">
    <property type="entry name" value="Epimerase"/>
    <property type="match status" value="1"/>
</dbReference>
<dbReference type="CDD" id="cd05239">
    <property type="entry name" value="GDP_FS_SDR_e"/>
    <property type="match status" value="1"/>
</dbReference>
<keyword evidence="4 5" id="KW-0413">Isomerase</keyword>
<feature type="binding site" evidence="5">
    <location>
        <position position="205"/>
    </location>
    <ligand>
        <name>substrate</name>
    </ligand>
</feature>
<gene>
    <name evidence="5" type="primary">fcl</name>
    <name evidence="7" type="ORF">KA717_05395</name>
</gene>
<organism evidence="7">
    <name type="scientific">Woronichinia naegeliana WA131</name>
    <dbReference type="NCBI Taxonomy" id="2824559"/>
    <lineage>
        <taxon>Bacteria</taxon>
        <taxon>Bacillati</taxon>
        <taxon>Cyanobacteriota</taxon>
        <taxon>Cyanophyceae</taxon>
        <taxon>Synechococcales</taxon>
        <taxon>Coelosphaeriaceae</taxon>
        <taxon>Woronichinia</taxon>
    </lineage>
</organism>
<name>A0A977PZ68_9CYAN</name>
<dbReference type="PANTHER" id="PTHR43238">
    <property type="entry name" value="GDP-L-FUCOSE SYNTHASE"/>
    <property type="match status" value="1"/>
</dbReference>
<feature type="binding site" evidence="5">
    <location>
        <position position="182"/>
    </location>
    <ligand>
        <name>NADP(+)</name>
        <dbReference type="ChEBI" id="CHEBI:58349"/>
    </ligand>
</feature>
<dbReference type="GO" id="GO:0050577">
    <property type="term" value="F:GDP-L-fucose synthase activity"/>
    <property type="evidence" value="ECO:0007669"/>
    <property type="project" value="UniProtKB-UniRule"/>
</dbReference>
<reference evidence="7" key="1">
    <citation type="submission" date="2021-04" db="EMBL/GenBank/DDBJ databases">
        <title>Genome sequence of Woronichinia naegeliana from Washington state freshwater lake bloom.</title>
        <authorList>
            <person name="Dreher T.W."/>
        </authorList>
    </citation>
    <scope>NUCLEOTIDE SEQUENCE</scope>
    <source>
        <strain evidence="7">WA131</strain>
    </source>
</reference>
<comment type="pathway">
    <text evidence="5">Nucleotide-sugar biosynthesis; GDP-L-fucose biosynthesis via de novo pathway; GDP-L-fucose from GDP-alpha-D-mannose: step 2/2.</text>
</comment>
<dbReference type="GO" id="GO:0042351">
    <property type="term" value="P:'de novo' GDP-L-fucose biosynthetic process"/>
    <property type="evidence" value="ECO:0007669"/>
    <property type="project" value="UniProtKB-UniRule"/>
</dbReference>
<keyword evidence="5" id="KW-0511">Multifunctional enzyme</keyword>
<dbReference type="InterPro" id="IPR001509">
    <property type="entry name" value="Epimerase_deHydtase"/>
</dbReference>
<feature type="binding site" evidence="5">
    <location>
        <position position="143"/>
    </location>
    <ligand>
        <name>NADP(+)</name>
        <dbReference type="ChEBI" id="CHEBI:58349"/>
    </ligand>
</feature>
<feature type="active site" description="Proton donor/acceptor" evidence="5">
    <location>
        <position position="139"/>
    </location>
</feature>
<evidence type="ECO:0000256" key="3">
    <source>
        <dbReference type="ARBA" id="ARBA00023002"/>
    </source>
</evidence>
<dbReference type="Gene3D" id="3.40.50.720">
    <property type="entry name" value="NAD(P)-binding Rossmann-like Domain"/>
    <property type="match status" value="1"/>
</dbReference>
<feature type="binding site" evidence="5">
    <location>
        <begin position="13"/>
        <end position="19"/>
    </location>
    <ligand>
        <name>NADP(+)</name>
        <dbReference type="ChEBI" id="CHEBI:58349"/>
    </ligand>
</feature>
<evidence type="ECO:0000256" key="1">
    <source>
        <dbReference type="ARBA" id="ARBA00005959"/>
    </source>
</evidence>
<feature type="site" description="Important for catalytic activity" evidence="5">
    <location>
        <position position="110"/>
    </location>
</feature>
<dbReference type="InterPro" id="IPR036291">
    <property type="entry name" value="NAD(P)-bd_dom_sf"/>
</dbReference>
<dbReference type="HAMAP" id="MF_00956">
    <property type="entry name" value="GDP_fucose_synth"/>
    <property type="match status" value="1"/>
</dbReference>
<dbReference type="GO" id="GO:0016853">
    <property type="term" value="F:isomerase activity"/>
    <property type="evidence" value="ECO:0007669"/>
    <property type="project" value="UniProtKB-KW"/>
</dbReference>
<evidence type="ECO:0000259" key="6">
    <source>
        <dbReference type="Pfam" id="PF01370"/>
    </source>
</evidence>
<feature type="binding site" evidence="5">
    <location>
        <position position="212"/>
    </location>
    <ligand>
        <name>substrate</name>
    </ligand>
</feature>
<evidence type="ECO:0000256" key="5">
    <source>
        <dbReference type="HAMAP-Rule" id="MF_00956"/>
    </source>
</evidence>
<comment type="caution">
    <text evidence="5">Lacks conserved residue(s) required for the propagation of feature annotation.</text>
</comment>